<keyword evidence="2" id="KW-1185">Reference proteome</keyword>
<dbReference type="Proteomes" id="UP000023435">
    <property type="component" value="Unassembled WGS sequence"/>
</dbReference>
<gene>
    <name evidence="1" type="ORF">AZ78_0767</name>
</gene>
<evidence type="ECO:0000313" key="2">
    <source>
        <dbReference type="Proteomes" id="UP000023435"/>
    </source>
</evidence>
<dbReference type="EMBL" id="JAJA02000001">
    <property type="protein sequence ID" value="KWS03221.1"/>
    <property type="molecule type" value="Genomic_DNA"/>
</dbReference>
<accession>A0A108U621</accession>
<proteinExistence type="predicted"/>
<dbReference type="AlphaFoldDB" id="A0A108U621"/>
<sequence>MLVPLLLAGLAFWYFELARRIDEAAVRDYYNEQMQAYYRFDGDWFCSSMTDDYEVVEITYTGKQRKDERLNKAESCKRTRETVAELVEIRDAKIGLPLPSWTIEVKNIEVADDRHSATVQAEGRMTVGARDLGVTKWTERLIRRNGRVFSERSNSTAWVEE</sequence>
<name>A0A108U621_9GAMM</name>
<evidence type="ECO:0000313" key="1">
    <source>
        <dbReference type="EMBL" id="KWS03221.1"/>
    </source>
</evidence>
<protein>
    <submittedName>
        <fullName evidence="1">Uncharacterized protein</fullName>
    </submittedName>
</protein>
<comment type="caution">
    <text evidence="1">The sequence shown here is derived from an EMBL/GenBank/DDBJ whole genome shotgun (WGS) entry which is preliminary data.</text>
</comment>
<dbReference type="SUPFAM" id="SSF54427">
    <property type="entry name" value="NTF2-like"/>
    <property type="match status" value="1"/>
</dbReference>
<dbReference type="InterPro" id="IPR032710">
    <property type="entry name" value="NTF2-like_dom_sf"/>
</dbReference>
<reference evidence="1 2" key="1">
    <citation type="journal article" date="2014" name="Genome Announc.">
        <title>Draft Genome Sequence of Lysobacter capsici AZ78, a Bacterium Antagonistic to Plant-Pathogenic Oomycetes.</title>
        <authorList>
            <person name="Puopolo G."/>
            <person name="Sonego P."/>
            <person name="Engelen K."/>
            <person name="Pertot I."/>
        </authorList>
    </citation>
    <scope>NUCLEOTIDE SEQUENCE [LARGE SCALE GENOMIC DNA]</scope>
    <source>
        <strain evidence="1 2">AZ78</strain>
    </source>
</reference>
<organism evidence="1 2">
    <name type="scientific">Lysobacter capsici AZ78</name>
    <dbReference type="NCBI Taxonomy" id="1444315"/>
    <lineage>
        <taxon>Bacteria</taxon>
        <taxon>Pseudomonadati</taxon>
        <taxon>Pseudomonadota</taxon>
        <taxon>Gammaproteobacteria</taxon>
        <taxon>Lysobacterales</taxon>
        <taxon>Lysobacteraceae</taxon>
        <taxon>Lysobacter</taxon>
    </lineage>
</organism>